<dbReference type="RefSeq" id="XP_006811332.1">
    <property type="nucleotide sequence ID" value="XM_006811269.1"/>
</dbReference>
<dbReference type="PANTHER" id="PTHR12406">
    <property type="entry name" value="CALCIUM-INDEPENDENT PHOSPHOLIPASE A2 IPLA2 -RELATED"/>
    <property type="match status" value="1"/>
</dbReference>
<comment type="caution">
    <text evidence="2">Lacks conserved residue(s) required for the propagation of feature annotation.</text>
</comment>
<dbReference type="InterPro" id="IPR016035">
    <property type="entry name" value="Acyl_Trfase/lysoPLipase"/>
</dbReference>
<dbReference type="InterPro" id="IPR002641">
    <property type="entry name" value="PNPLA_dom"/>
</dbReference>
<name>A0ABM0LU91_SACKO</name>
<evidence type="ECO:0000313" key="4">
    <source>
        <dbReference type="Proteomes" id="UP000694865"/>
    </source>
</evidence>
<keyword evidence="4" id="KW-1185">Reference proteome</keyword>
<dbReference type="InterPro" id="IPR033562">
    <property type="entry name" value="PLPL"/>
</dbReference>
<feature type="domain" description="PNPLA" evidence="3">
    <location>
        <begin position="11"/>
        <end position="227"/>
    </location>
</feature>
<dbReference type="Pfam" id="PF01734">
    <property type="entry name" value="Patatin"/>
    <property type="match status" value="1"/>
</dbReference>
<proteinExistence type="predicted"/>
<evidence type="ECO:0000259" key="3">
    <source>
        <dbReference type="PROSITE" id="PS51635"/>
    </source>
</evidence>
<organism evidence="4 5">
    <name type="scientific">Saccoglossus kowalevskii</name>
    <name type="common">Acorn worm</name>
    <dbReference type="NCBI Taxonomy" id="10224"/>
    <lineage>
        <taxon>Eukaryota</taxon>
        <taxon>Metazoa</taxon>
        <taxon>Hemichordata</taxon>
        <taxon>Enteropneusta</taxon>
        <taxon>Harrimaniidae</taxon>
        <taxon>Saccoglossus</taxon>
    </lineage>
</organism>
<dbReference type="GeneID" id="102804143"/>
<feature type="active site" description="Proton acceptor" evidence="2">
    <location>
        <position position="214"/>
    </location>
</feature>
<keyword evidence="2" id="KW-0442">Lipid degradation</keyword>
<dbReference type="PANTHER" id="PTHR12406:SF7">
    <property type="entry name" value="PATATIN-LIKE PHOSPHOLIPASE DOMAIN-CONTAINING PROTEIN 4"/>
    <property type="match status" value="1"/>
</dbReference>
<reference evidence="5" key="1">
    <citation type="submission" date="2025-08" db="UniProtKB">
        <authorList>
            <consortium name="RefSeq"/>
        </authorList>
    </citation>
    <scope>IDENTIFICATION</scope>
    <source>
        <tissue evidence="5">Testes</tissue>
    </source>
</reference>
<dbReference type="Gene3D" id="3.40.1090.10">
    <property type="entry name" value="Cytosolic phospholipase A2 catalytic domain"/>
    <property type="match status" value="1"/>
</dbReference>
<keyword evidence="2" id="KW-0378">Hydrolase</keyword>
<accession>A0ABM0LU91</accession>
<gene>
    <name evidence="5" type="primary">LOC102804143</name>
</gene>
<protein>
    <submittedName>
        <fullName evidence="5">Patatin-like phospholipase domain-containing protein 4-like</fullName>
    </submittedName>
</protein>
<dbReference type="Proteomes" id="UP000694865">
    <property type="component" value="Unplaced"/>
</dbReference>
<sequence length="322" mass="36164">MNSTSDNKINLCFGGSTFLGVYQLGVAHSLYNNAQELLNNVEFYGGTSSGSIAAALLLLCPDRISDYMEACRSIVDEIRYTGGIKMNDHPTLTERLRETLDRILPQDNGPLQDIATNRLFIASNRFQKRSSSFHLPMTLPWMDPHEWIRLGTTMGTTAIDMFRNHFIDTSEDFSVATSNYESRKNLIEVLSGSCYIPIWGGLSPPQHNGSCWMDTGLTNNIPTEDIFPGFSKTITVAPFLGDGIDIGPKVKNISNAVRVSSITTSYPVDWTAWNFMPLNDALLPQTWNRHMEYFRTGYEDTLLYLKNGKVVRDEEQELCVCS</sequence>
<evidence type="ECO:0000313" key="5">
    <source>
        <dbReference type="RefSeq" id="XP_006811332.1"/>
    </source>
</evidence>
<feature type="short sequence motif" description="GXSXG" evidence="2">
    <location>
        <begin position="46"/>
        <end position="50"/>
    </location>
</feature>
<dbReference type="SUPFAM" id="SSF52151">
    <property type="entry name" value="FabD/lysophospholipase-like"/>
    <property type="match status" value="1"/>
</dbReference>
<dbReference type="PROSITE" id="PS51635">
    <property type="entry name" value="PNPLA"/>
    <property type="match status" value="1"/>
</dbReference>
<evidence type="ECO:0000256" key="2">
    <source>
        <dbReference type="PROSITE-ProRule" id="PRU01161"/>
    </source>
</evidence>
<keyword evidence="1 2" id="KW-0443">Lipid metabolism</keyword>
<feature type="active site" description="Nucleophile" evidence="2">
    <location>
        <position position="48"/>
    </location>
</feature>
<evidence type="ECO:0000256" key="1">
    <source>
        <dbReference type="ARBA" id="ARBA00023098"/>
    </source>
</evidence>